<comment type="caution">
    <text evidence="3">The sequence shown here is derived from an EMBL/GenBank/DDBJ whole genome shotgun (WGS) entry which is preliminary data.</text>
</comment>
<feature type="signal peptide" evidence="2">
    <location>
        <begin position="1"/>
        <end position="18"/>
    </location>
</feature>
<organism evidence="3 4">
    <name type="scientific">Crotalaria pallida</name>
    <name type="common">Smooth rattlebox</name>
    <name type="synonym">Crotalaria striata</name>
    <dbReference type="NCBI Taxonomy" id="3830"/>
    <lineage>
        <taxon>Eukaryota</taxon>
        <taxon>Viridiplantae</taxon>
        <taxon>Streptophyta</taxon>
        <taxon>Embryophyta</taxon>
        <taxon>Tracheophyta</taxon>
        <taxon>Spermatophyta</taxon>
        <taxon>Magnoliopsida</taxon>
        <taxon>eudicotyledons</taxon>
        <taxon>Gunneridae</taxon>
        <taxon>Pentapetalae</taxon>
        <taxon>rosids</taxon>
        <taxon>fabids</taxon>
        <taxon>Fabales</taxon>
        <taxon>Fabaceae</taxon>
        <taxon>Papilionoideae</taxon>
        <taxon>50 kb inversion clade</taxon>
        <taxon>genistoids sensu lato</taxon>
        <taxon>core genistoids</taxon>
        <taxon>Crotalarieae</taxon>
        <taxon>Crotalaria</taxon>
    </lineage>
</organism>
<feature type="transmembrane region" description="Helical" evidence="1">
    <location>
        <begin position="144"/>
        <end position="165"/>
    </location>
</feature>
<sequence>MKCSQAAVVLFLISLADGGLMASLLARFQFNKNQFADLMMIMGIGATLTQNLSVNYVAISEALGMSASVLAAVVAADNVICAVYFMVLFALASKIPPEAAAPTTDDAMDMESDYEGNLPVLQTATALATSFLICKAATYLTKLYGIQGGTLPGVTAIVVILATLLPKQIGSLGSAGHTVALILLQVKLCKFFCFTLFL</sequence>
<keyword evidence="1" id="KW-1133">Transmembrane helix</keyword>
<dbReference type="InterPro" id="IPR008537">
    <property type="entry name" value="DUF819"/>
</dbReference>
<reference evidence="3 4" key="1">
    <citation type="submission" date="2024-01" db="EMBL/GenBank/DDBJ databases">
        <title>The genomes of 5 underutilized Papilionoideae crops provide insights into root nodulation and disease resistanc.</title>
        <authorList>
            <person name="Yuan L."/>
        </authorList>
    </citation>
    <scope>NUCLEOTIDE SEQUENCE [LARGE SCALE GENOMIC DNA]</scope>
    <source>
        <strain evidence="3">ZHUSHIDOU_FW_LH</strain>
        <tissue evidence="3">Leaf</tissue>
    </source>
</reference>
<feature type="transmembrane region" description="Helical" evidence="1">
    <location>
        <begin position="177"/>
        <end position="197"/>
    </location>
</feature>
<name>A0AAN9HWP1_CROPI</name>
<keyword evidence="2" id="KW-0732">Signal</keyword>
<keyword evidence="1" id="KW-0472">Membrane</keyword>
<feature type="chain" id="PRO_5042942326" evidence="2">
    <location>
        <begin position="19"/>
        <end position="198"/>
    </location>
</feature>
<dbReference type="PANTHER" id="PTHR34289">
    <property type="entry name" value="PROTEIN, PUTATIVE (DUF819)-RELATED"/>
    <property type="match status" value="1"/>
</dbReference>
<dbReference type="Pfam" id="PF05684">
    <property type="entry name" value="DUF819"/>
    <property type="match status" value="1"/>
</dbReference>
<gene>
    <name evidence="3" type="ORF">RIF29_29992</name>
</gene>
<keyword evidence="1" id="KW-0812">Transmembrane</keyword>
<dbReference type="EMBL" id="JAYWIO010000006">
    <property type="protein sequence ID" value="KAK7256539.1"/>
    <property type="molecule type" value="Genomic_DNA"/>
</dbReference>
<evidence type="ECO:0000256" key="2">
    <source>
        <dbReference type="SAM" id="SignalP"/>
    </source>
</evidence>
<proteinExistence type="predicted"/>
<feature type="transmembrane region" description="Helical" evidence="1">
    <location>
        <begin position="69"/>
        <end position="92"/>
    </location>
</feature>
<evidence type="ECO:0000313" key="4">
    <source>
        <dbReference type="Proteomes" id="UP001372338"/>
    </source>
</evidence>
<keyword evidence="4" id="KW-1185">Reference proteome</keyword>
<evidence type="ECO:0000256" key="1">
    <source>
        <dbReference type="SAM" id="Phobius"/>
    </source>
</evidence>
<dbReference type="AlphaFoldDB" id="A0AAN9HWP1"/>
<dbReference type="Proteomes" id="UP001372338">
    <property type="component" value="Unassembled WGS sequence"/>
</dbReference>
<accession>A0AAN9HWP1</accession>
<evidence type="ECO:0000313" key="3">
    <source>
        <dbReference type="EMBL" id="KAK7256539.1"/>
    </source>
</evidence>
<dbReference type="PANTHER" id="PTHR34289:SF5">
    <property type="entry name" value="KERATIN-ASSOCIATED PROTEIN (DUF819)"/>
    <property type="match status" value="1"/>
</dbReference>
<protein>
    <submittedName>
        <fullName evidence="3">Uncharacterized protein</fullName>
    </submittedName>
</protein>